<dbReference type="RefSeq" id="WP_126726073.1">
    <property type="nucleotide sequence ID" value="NZ_RYZH01000025.1"/>
</dbReference>
<comment type="caution">
    <text evidence="2">The sequence shown here is derived from an EMBL/GenBank/DDBJ whole genome shotgun (WGS) entry which is preliminary data.</text>
</comment>
<dbReference type="AlphaFoldDB" id="A0A432MIV8"/>
<dbReference type="SUPFAM" id="SSF51569">
    <property type="entry name" value="Aldolase"/>
    <property type="match status" value="1"/>
</dbReference>
<dbReference type="OrthoDB" id="9814210at2"/>
<reference evidence="2 3" key="2">
    <citation type="submission" date="2019-01" db="EMBL/GenBank/DDBJ databases">
        <title>Tautonia sociabilis, a novel thermotolerant planctomycete of Isosphaeraceae family, isolated from a 4000 m deep subterranean habitat.</title>
        <authorList>
            <person name="Kovaleva O.L."/>
            <person name="Elcheninov A.G."/>
            <person name="Van Heerden E."/>
            <person name="Toshchakov S.V."/>
            <person name="Novikov A."/>
            <person name="Bonch-Osmolovskaya E.A."/>
            <person name="Kublanov I.V."/>
        </authorList>
    </citation>
    <scope>NUCLEOTIDE SEQUENCE [LARGE SCALE GENOMIC DNA]</scope>
    <source>
        <strain evidence="2 3">GM2012</strain>
    </source>
</reference>
<dbReference type="GO" id="GO:0016051">
    <property type="term" value="P:carbohydrate biosynthetic process"/>
    <property type="evidence" value="ECO:0007669"/>
    <property type="project" value="InterPro"/>
</dbReference>
<dbReference type="InterPro" id="IPR051690">
    <property type="entry name" value="PseI-like"/>
</dbReference>
<evidence type="ECO:0000313" key="3">
    <source>
        <dbReference type="Proteomes" id="UP000280296"/>
    </source>
</evidence>
<feature type="domain" description="PseI/NeuA/B-like" evidence="1">
    <location>
        <begin position="38"/>
        <end position="273"/>
    </location>
</feature>
<protein>
    <submittedName>
        <fullName evidence="2">N-acetylneuraminate synthase</fullName>
    </submittedName>
</protein>
<accession>A0A432MIV8</accession>
<dbReference type="InterPro" id="IPR013132">
    <property type="entry name" value="PseI/NeuA/B-like_N"/>
</dbReference>
<dbReference type="Pfam" id="PF03102">
    <property type="entry name" value="NeuB"/>
    <property type="match status" value="1"/>
</dbReference>
<dbReference type="PANTHER" id="PTHR42966:SF3">
    <property type="entry name" value="BLR5971 PROTEIN"/>
    <property type="match status" value="1"/>
</dbReference>
<evidence type="ECO:0000259" key="1">
    <source>
        <dbReference type="Pfam" id="PF03102"/>
    </source>
</evidence>
<reference evidence="2 3" key="1">
    <citation type="submission" date="2018-12" db="EMBL/GenBank/DDBJ databases">
        <authorList>
            <person name="Toschakov S.V."/>
        </authorList>
    </citation>
    <scope>NUCLEOTIDE SEQUENCE [LARGE SCALE GENOMIC DNA]</scope>
    <source>
        <strain evidence="2 3">GM2012</strain>
    </source>
</reference>
<proteinExistence type="predicted"/>
<dbReference type="Gene3D" id="3.20.20.70">
    <property type="entry name" value="Aldolase class I"/>
    <property type="match status" value="1"/>
</dbReference>
<organism evidence="2 3">
    <name type="scientific">Tautonia sociabilis</name>
    <dbReference type="NCBI Taxonomy" id="2080755"/>
    <lineage>
        <taxon>Bacteria</taxon>
        <taxon>Pseudomonadati</taxon>
        <taxon>Planctomycetota</taxon>
        <taxon>Planctomycetia</taxon>
        <taxon>Isosphaerales</taxon>
        <taxon>Isosphaeraceae</taxon>
        <taxon>Tautonia</taxon>
    </lineage>
</organism>
<evidence type="ECO:0000313" key="2">
    <source>
        <dbReference type="EMBL" id="RUL87167.1"/>
    </source>
</evidence>
<dbReference type="EMBL" id="RYZH01000025">
    <property type="protein sequence ID" value="RUL87167.1"/>
    <property type="molecule type" value="Genomic_DNA"/>
</dbReference>
<dbReference type="InterPro" id="IPR013785">
    <property type="entry name" value="Aldolase_TIM"/>
</dbReference>
<dbReference type="PANTHER" id="PTHR42966">
    <property type="entry name" value="N-ACETYLNEURAMINATE SYNTHASE"/>
    <property type="match status" value="1"/>
</dbReference>
<gene>
    <name evidence="2" type="ORF">TsocGM_13900</name>
</gene>
<sequence length="292" mass="32383">MPRTIAIGGRPVGEGHPAYVIAEIGLNHNGDVKIAKQLIDAAALAGCDAVKFQKRTPELCVPPEQRDILRETPWGVMTYMEYRYRVEFGEDQFAEIDRYCKDKGIAWFASCWDEPSVDFIERFDPPCYKMASASLTDDALFKHTVATGKPIILSTGMSTMEEIEHAVSLCNPEKLIILHATSTYPCKPEELNLRVIPVLKAKFDCPIGYSGHEVGLQTTLAAVTLGACVVERHITLDRAMWGSDQAASVEPSGFSRLVRDIRVIEAAMGDGIKRVYDSELPIRKKLRRVGNA</sequence>
<dbReference type="Proteomes" id="UP000280296">
    <property type="component" value="Unassembled WGS sequence"/>
</dbReference>
<dbReference type="GO" id="GO:0047444">
    <property type="term" value="F:N-acylneuraminate-9-phosphate synthase activity"/>
    <property type="evidence" value="ECO:0007669"/>
    <property type="project" value="TreeGrafter"/>
</dbReference>
<name>A0A432MIV8_9BACT</name>
<keyword evidence="3" id="KW-1185">Reference proteome</keyword>